<keyword evidence="5" id="KW-0496">Mitochondrion</keyword>
<reference evidence="10" key="1">
    <citation type="journal article" date="2020" name="bioRxiv">
        <title>Whole genome comparisons of ergot fungi reveals the divergence and evolution of species within the genus Claviceps are the result of varying mechanisms driving genome evolution and host range expansion.</title>
        <authorList>
            <person name="Wyka S.A."/>
            <person name="Mondo S.J."/>
            <person name="Liu M."/>
            <person name="Dettman J."/>
            <person name="Nalam V."/>
            <person name="Broders K.D."/>
        </authorList>
    </citation>
    <scope>NUCLEOTIDE SEQUENCE</scope>
    <source>
        <strain evidence="10">CCC 489</strain>
    </source>
</reference>
<evidence type="ECO:0000256" key="6">
    <source>
        <dbReference type="ARBA" id="ARBA00023136"/>
    </source>
</evidence>
<sequence>MLDVYIWGPAFGLPSIDPECLAILLYLDNALPSDAWRIIPCNDSSVSPSNLLPALNHNGSWTSGYLPIVQYAKLRLQGRIDEKQEHLSPSQQADDVAYCAFLTANAAPLVYLSLYVSAANWSTTTRPAYSALLPFPLTWTLPPLIRAEAITRAEDLGLAELDTDFDPNGGLHLTAGRDALPETFRKHLPERTKKTIREEMTPEQASAIRLFSLAEDCLSVLNSLMVVHEGDGEGAKPCFFGGDKRPSSADCLAYAYLALMVVPPVPRSFLKDYICAETPRLAVVGDWARGLRFQFAPAPRPSLLESTARVTDTIIRNVPSIDEHYADEMRRRKEAGITGLDRRALIVAMGLLATGAAVGYGLQLYQTLGPFGSRTQIWRQKPQHQLRGNKLSQFGDLGSMLDSALGAYDPPPLASTGQSRSATGHLVEVDSEVD</sequence>
<dbReference type="Proteomes" id="UP000811619">
    <property type="component" value="Unassembled WGS sequence"/>
</dbReference>
<accession>A0A8K0J4Z6</accession>
<dbReference type="EMBL" id="SRPY01000588">
    <property type="protein sequence ID" value="KAG5920917.1"/>
    <property type="molecule type" value="Genomic_DNA"/>
</dbReference>
<evidence type="ECO:0000256" key="7">
    <source>
        <dbReference type="SAM" id="MobiDB-lite"/>
    </source>
</evidence>
<dbReference type="InterPro" id="IPR050931">
    <property type="entry name" value="Mito_Protein_Transport_Metaxin"/>
</dbReference>
<evidence type="ECO:0000256" key="5">
    <source>
        <dbReference type="ARBA" id="ARBA00023128"/>
    </source>
</evidence>
<comment type="subcellular location">
    <subcellularLocation>
        <location evidence="1">Mitochondrion outer membrane</location>
    </subcellularLocation>
</comment>
<dbReference type="CDD" id="cd03078">
    <property type="entry name" value="GST_N_Metaxin1_like"/>
    <property type="match status" value="1"/>
</dbReference>
<dbReference type="AlphaFoldDB" id="A0A8K0J4Z6"/>
<dbReference type="Pfam" id="PF10568">
    <property type="entry name" value="Tom37"/>
    <property type="match status" value="1"/>
</dbReference>
<dbReference type="GO" id="GO:0007005">
    <property type="term" value="P:mitochondrion organization"/>
    <property type="evidence" value="ECO:0007669"/>
    <property type="project" value="TreeGrafter"/>
</dbReference>
<name>A0A8K0J4Z6_9HYPO</name>
<keyword evidence="2" id="KW-0813">Transport</keyword>
<dbReference type="PANTHER" id="PTHR12289:SF41">
    <property type="entry name" value="FAILED AXON CONNECTIONS-RELATED"/>
    <property type="match status" value="1"/>
</dbReference>
<gene>
    <name evidence="10" type="ORF">E4U42_006031</name>
</gene>
<feature type="domain" description="Metaxin glutathione S-transferase" evidence="9">
    <location>
        <begin position="214"/>
        <end position="281"/>
    </location>
</feature>
<dbReference type="PANTHER" id="PTHR12289">
    <property type="entry name" value="METAXIN RELATED"/>
    <property type="match status" value="1"/>
</dbReference>
<evidence type="ECO:0000256" key="1">
    <source>
        <dbReference type="ARBA" id="ARBA00004294"/>
    </source>
</evidence>
<dbReference type="OrthoDB" id="5835136at2759"/>
<organism evidence="10 11">
    <name type="scientific">Claviceps africana</name>
    <dbReference type="NCBI Taxonomy" id="83212"/>
    <lineage>
        <taxon>Eukaryota</taxon>
        <taxon>Fungi</taxon>
        <taxon>Dikarya</taxon>
        <taxon>Ascomycota</taxon>
        <taxon>Pezizomycotina</taxon>
        <taxon>Sordariomycetes</taxon>
        <taxon>Hypocreomycetidae</taxon>
        <taxon>Hypocreales</taxon>
        <taxon>Clavicipitaceae</taxon>
        <taxon>Claviceps</taxon>
    </lineage>
</organism>
<feature type="region of interest" description="Disordered" evidence="7">
    <location>
        <begin position="408"/>
        <end position="434"/>
    </location>
</feature>
<keyword evidence="3" id="KW-1000">Mitochondrion outer membrane</keyword>
<evidence type="ECO:0000259" key="8">
    <source>
        <dbReference type="Pfam" id="PF10568"/>
    </source>
</evidence>
<evidence type="ECO:0000313" key="11">
    <source>
        <dbReference type="Proteomes" id="UP000811619"/>
    </source>
</evidence>
<evidence type="ECO:0000256" key="2">
    <source>
        <dbReference type="ARBA" id="ARBA00022448"/>
    </source>
</evidence>
<dbReference type="GO" id="GO:0015031">
    <property type="term" value="P:protein transport"/>
    <property type="evidence" value="ECO:0007669"/>
    <property type="project" value="UniProtKB-KW"/>
</dbReference>
<evidence type="ECO:0000313" key="10">
    <source>
        <dbReference type="EMBL" id="KAG5920917.1"/>
    </source>
</evidence>
<keyword evidence="6" id="KW-0472">Membrane</keyword>
<evidence type="ECO:0008006" key="12">
    <source>
        <dbReference type="Google" id="ProtNLM"/>
    </source>
</evidence>
<comment type="caution">
    <text evidence="10">The sequence shown here is derived from an EMBL/GenBank/DDBJ whole genome shotgun (WGS) entry which is preliminary data.</text>
</comment>
<dbReference type="InterPro" id="IPR033468">
    <property type="entry name" value="Metaxin_GST"/>
</dbReference>
<proteinExistence type="predicted"/>
<evidence type="ECO:0000256" key="4">
    <source>
        <dbReference type="ARBA" id="ARBA00022927"/>
    </source>
</evidence>
<dbReference type="Pfam" id="PF17171">
    <property type="entry name" value="GST_C_6"/>
    <property type="match status" value="1"/>
</dbReference>
<keyword evidence="4" id="KW-0653">Protein transport</keyword>
<evidence type="ECO:0000259" key="9">
    <source>
        <dbReference type="Pfam" id="PF17171"/>
    </source>
</evidence>
<dbReference type="InterPro" id="IPR019564">
    <property type="entry name" value="Sam37/metaxin_N"/>
</dbReference>
<evidence type="ECO:0000256" key="3">
    <source>
        <dbReference type="ARBA" id="ARBA00022787"/>
    </source>
</evidence>
<protein>
    <recommendedName>
        <fullName evidence="12">Mitochondrial outer membrane transport complex Sam37/metaxin N-terminal domain-containing protein</fullName>
    </recommendedName>
</protein>
<feature type="domain" description="Mitochondrial outer membrane transport complex Sam37/metaxin N-terminal" evidence="8">
    <location>
        <begin position="20"/>
        <end position="146"/>
    </location>
</feature>
<dbReference type="GO" id="GO:0001401">
    <property type="term" value="C:SAM complex"/>
    <property type="evidence" value="ECO:0007669"/>
    <property type="project" value="InterPro"/>
</dbReference>
<keyword evidence="11" id="KW-1185">Reference proteome</keyword>